<reference evidence="1" key="1">
    <citation type="submission" date="2021-01" db="EMBL/GenBank/DDBJ databases">
        <authorList>
            <person name="Corre E."/>
            <person name="Pelletier E."/>
            <person name="Niang G."/>
            <person name="Scheremetjew M."/>
            <person name="Finn R."/>
            <person name="Kale V."/>
            <person name="Holt S."/>
            <person name="Cochrane G."/>
            <person name="Meng A."/>
            <person name="Brown T."/>
            <person name="Cohen L."/>
        </authorList>
    </citation>
    <scope>NUCLEOTIDE SEQUENCE</scope>
    <source>
        <strain evidence="1">NIES-381</strain>
    </source>
</reference>
<gene>
    <name evidence="1" type="ORF">EGYM00392_LOCUS39709</name>
</gene>
<dbReference type="AlphaFoldDB" id="A0A7S1NME7"/>
<evidence type="ECO:0000313" key="1">
    <source>
        <dbReference type="EMBL" id="CAD9028574.1"/>
    </source>
</evidence>
<proteinExistence type="predicted"/>
<accession>A0A7S1NME7</accession>
<protein>
    <submittedName>
        <fullName evidence="1">Uncharacterized protein</fullName>
    </submittedName>
</protein>
<name>A0A7S1NME7_9EUGL</name>
<organism evidence="1">
    <name type="scientific">Eutreptiella gymnastica</name>
    <dbReference type="NCBI Taxonomy" id="73025"/>
    <lineage>
        <taxon>Eukaryota</taxon>
        <taxon>Discoba</taxon>
        <taxon>Euglenozoa</taxon>
        <taxon>Euglenida</taxon>
        <taxon>Spirocuta</taxon>
        <taxon>Euglenophyceae</taxon>
        <taxon>Eutreptiales</taxon>
        <taxon>Eutreptiaceae</taxon>
        <taxon>Eutreptiella</taxon>
    </lineage>
</organism>
<dbReference type="EMBL" id="HBGA01106663">
    <property type="protein sequence ID" value="CAD9028574.1"/>
    <property type="molecule type" value="Transcribed_RNA"/>
</dbReference>
<sequence>MQRVSHRYTGDKLRTSIGTGRNCPFEKRRLAVCHRKYCCTVTLHHDTVPWVDVLVKKEQNTQQPHMKGVRMTSQRLSNTVAAGVTPTPTMLGLGLRLGRL</sequence>